<feature type="compositionally biased region" description="Polar residues" evidence="5">
    <location>
        <begin position="457"/>
        <end position="467"/>
    </location>
</feature>
<dbReference type="PANTHER" id="PTHR42978">
    <property type="entry name" value="QUORUM-QUENCHING LACTONASE YTNP-RELATED-RELATED"/>
    <property type="match status" value="1"/>
</dbReference>
<protein>
    <recommendedName>
        <fullName evidence="8">Metallo-beta-lactamase domain-containing protein</fullName>
    </recommendedName>
</protein>
<keyword evidence="2" id="KW-0479">Metal-binding</keyword>
<dbReference type="Gene3D" id="3.60.15.10">
    <property type="entry name" value="Ribonuclease Z/Hydroxyacylglutathione hydrolase-like"/>
    <property type="match status" value="1"/>
</dbReference>
<proteinExistence type="inferred from homology"/>
<feature type="region of interest" description="Disordered" evidence="5">
    <location>
        <begin position="448"/>
        <end position="474"/>
    </location>
</feature>
<gene>
    <name evidence="6" type="ORF">QBC37DRAFT_322319</name>
</gene>
<evidence type="ECO:0008006" key="8">
    <source>
        <dbReference type="Google" id="ProtNLM"/>
    </source>
</evidence>
<dbReference type="EMBL" id="MU858177">
    <property type="protein sequence ID" value="KAK4210334.1"/>
    <property type="molecule type" value="Genomic_DNA"/>
</dbReference>
<comment type="caution">
    <text evidence="6">The sequence shown here is derived from an EMBL/GenBank/DDBJ whole genome shotgun (WGS) entry which is preliminary data.</text>
</comment>
<dbReference type="PANTHER" id="PTHR42978:SF5">
    <property type="entry name" value="METALLO-BETA-LACTAMASE DOMAIN-CONTAINING PROTEIN"/>
    <property type="match status" value="1"/>
</dbReference>
<reference evidence="6" key="1">
    <citation type="journal article" date="2023" name="Mol. Phylogenet. Evol.">
        <title>Genome-scale phylogeny and comparative genomics of the fungal order Sordariales.</title>
        <authorList>
            <person name="Hensen N."/>
            <person name="Bonometti L."/>
            <person name="Westerberg I."/>
            <person name="Brannstrom I.O."/>
            <person name="Guillou S."/>
            <person name="Cros-Aarteil S."/>
            <person name="Calhoun S."/>
            <person name="Haridas S."/>
            <person name="Kuo A."/>
            <person name="Mondo S."/>
            <person name="Pangilinan J."/>
            <person name="Riley R."/>
            <person name="LaButti K."/>
            <person name="Andreopoulos B."/>
            <person name="Lipzen A."/>
            <person name="Chen C."/>
            <person name="Yan M."/>
            <person name="Daum C."/>
            <person name="Ng V."/>
            <person name="Clum A."/>
            <person name="Steindorff A."/>
            <person name="Ohm R.A."/>
            <person name="Martin F."/>
            <person name="Silar P."/>
            <person name="Natvig D.O."/>
            <person name="Lalanne C."/>
            <person name="Gautier V."/>
            <person name="Ament-Velasquez S.L."/>
            <person name="Kruys A."/>
            <person name="Hutchinson M.I."/>
            <person name="Powell A.J."/>
            <person name="Barry K."/>
            <person name="Miller A.N."/>
            <person name="Grigoriev I.V."/>
            <person name="Debuchy R."/>
            <person name="Gladieux P."/>
            <person name="Hiltunen Thoren M."/>
            <person name="Johannesson H."/>
        </authorList>
    </citation>
    <scope>NUCLEOTIDE SEQUENCE</scope>
    <source>
        <strain evidence="6">PSN293</strain>
    </source>
</reference>
<dbReference type="InterPro" id="IPR036866">
    <property type="entry name" value="RibonucZ/Hydroxyglut_hydro"/>
</dbReference>
<dbReference type="GO" id="GO:0046872">
    <property type="term" value="F:metal ion binding"/>
    <property type="evidence" value="ECO:0007669"/>
    <property type="project" value="UniProtKB-KW"/>
</dbReference>
<dbReference type="InterPro" id="IPR051013">
    <property type="entry name" value="MBL_superfamily_lactonases"/>
</dbReference>
<feature type="region of interest" description="Disordered" evidence="5">
    <location>
        <begin position="295"/>
        <end position="337"/>
    </location>
</feature>
<evidence type="ECO:0000313" key="7">
    <source>
        <dbReference type="Proteomes" id="UP001301769"/>
    </source>
</evidence>
<evidence type="ECO:0000256" key="3">
    <source>
        <dbReference type="ARBA" id="ARBA00022801"/>
    </source>
</evidence>
<evidence type="ECO:0000256" key="5">
    <source>
        <dbReference type="SAM" id="MobiDB-lite"/>
    </source>
</evidence>
<dbReference type="GO" id="GO:0016787">
    <property type="term" value="F:hydrolase activity"/>
    <property type="evidence" value="ECO:0007669"/>
    <property type="project" value="UniProtKB-KW"/>
</dbReference>
<organism evidence="6 7">
    <name type="scientific">Rhypophila decipiens</name>
    <dbReference type="NCBI Taxonomy" id="261697"/>
    <lineage>
        <taxon>Eukaryota</taxon>
        <taxon>Fungi</taxon>
        <taxon>Dikarya</taxon>
        <taxon>Ascomycota</taxon>
        <taxon>Pezizomycotina</taxon>
        <taxon>Sordariomycetes</taxon>
        <taxon>Sordariomycetidae</taxon>
        <taxon>Sordariales</taxon>
        <taxon>Naviculisporaceae</taxon>
        <taxon>Rhypophila</taxon>
    </lineage>
</organism>
<name>A0AAN6Y0G1_9PEZI</name>
<dbReference type="Proteomes" id="UP001301769">
    <property type="component" value="Unassembled WGS sequence"/>
</dbReference>
<evidence type="ECO:0000256" key="2">
    <source>
        <dbReference type="ARBA" id="ARBA00022723"/>
    </source>
</evidence>
<evidence type="ECO:0000256" key="4">
    <source>
        <dbReference type="ARBA" id="ARBA00022833"/>
    </source>
</evidence>
<dbReference type="AlphaFoldDB" id="A0AAN6Y0G1"/>
<sequence length="508" mass="56102">MSNSLNTRPPPDKHIPLSPHTVSVSIINTTSTIHGAKTCDFFGPPIKGHKWLAAPVFCFLLQHNEHEPSTGRHIPGKTRRLLFDLGIRKDWWNSAPSLVNTLRSIRDPPWTLETKESIHNCASNIDIDTIEAIIWSHHHFDHTGDPSLFPLSTALIVGPGVSDSLLPGYPDGPDSSLLKSDYEGRELIELDFDPHVDTDTDNNEEAVVSGEKRFKTLTIGQLAAIDYFGDGSLYLLDTPGHAVGHICALARVTSSTRMDTPDTFVLLAGDAFHHPGELRPSEWLRIPDKLAVTVDRDPKSQVSPESHAHTIIDSSDSGMKGPVSPALQKRKDGQRWHHDPVRAAQTLHRLQEFDAQKNILVLAAHDESLLDLDLNLGMGLGSEDVPAFFPKGTLDNWFEYGLKDKLTWVFLRDFIGAIPSEVSGSGTGDGEQDEGRLSLPYGLSVDTHLGEEDKSQGGPSMNPGNHSVRSEEYRDPLTMLKERWDKTKDYWAPVAASSLSSDVTMRPE</sequence>
<keyword evidence="3" id="KW-0378">Hydrolase</keyword>
<accession>A0AAN6Y0G1</accession>
<dbReference type="CDD" id="cd07730">
    <property type="entry name" value="metallo-hydrolase-like_MBL-fold"/>
    <property type="match status" value="1"/>
</dbReference>
<evidence type="ECO:0000313" key="6">
    <source>
        <dbReference type="EMBL" id="KAK4210334.1"/>
    </source>
</evidence>
<evidence type="ECO:0000256" key="1">
    <source>
        <dbReference type="ARBA" id="ARBA00007749"/>
    </source>
</evidence>
<keyword evidence="7" id="KW-1185">Reference proteome</keyword>
<keyword evidence="4" id="KW-0862">Zinc</keyword>
<dbReference type="SUPFAM" id="SSF56281">
    <property type="entry name" value="Metallo-hydrolase/oxidoreductase"/>
    <property type="match status" value="1"/>
</dbReference>
<reference evidence="6" key="2">
    <citation type="submission" date="2023-05" db="EMBL/GenBank/DDBJ databases">
        <authorList>
            <consortium name="Lawrence Berkeley National Laboratory"/>
            <person name="Steindorff A."/>
            <person name="Hensen N."/>
            <person name="Bonometti L."/>
            <person name="Westerberg I."/>
            <person name="Brannstrom I.O."/>
            <person name="Guillou S."/>
            <person name="Cros-Aarteil S."/>
            <person name="Calhoun S."/>
            <person name="Haridas S."/>
            <person name="Kuo A."/>
            <person name="Mondo S."/>
            <person name="Pangilinan J."/>
            <person name="Riley R."/>
            <person name="Labutti K."/>
            <person name="Andreopoulos B."/>
            <person name="Lipzen A."/>
            <person name="Chen C."/>
            <person name="Yanf M."/>
            <person name="Daum C."/>
            <person name="Ng V."/>
            <person name="Clum A."/>
            <person name="Ohm R."/>
            <person name="Martin F."/>
            <person name="Silar P."/>
            <person name="Natvig D."/>
            <person name="Lalanne C."/>
            <person name="Gautier V."/>
            <person name="Ament-Velasquez S.L."/>
            <person name="Kruys A."/>
            <person name="Hutchinson M.I."/>
            <person name="Powell A.J."/>
            <person name="Barry K."/>
            <person name="Miller A.N."/>
            <person name="Grigoriev I.V."/>
            <person name="Debuchy R."/>
            <person name="Gladieux P."/>
            <person name="Thoren M.H."/>
            <person name="Johannesson H."/>
        </authorList>
    </citation>
    <scope>NUCLEOTIDE SEQUENCE</scope>
    <source>
        <strain evidence="6">PSN293</strain>
    </source>
</reference>
<comment type="similarity">
    <text evidence="1">Belongs to the metallo-beta-lactamase superfamily.</text>
</comment>